<evidence type="ECO:0000313" key="2">
    <source>
        <dbReference type="EMBL" id="KAJ3048892.1"/>
    </source>
</evidence>
<protein>
    <submittedName>
        <fullName evidence="2">Uncharacterized protein</fullName>
    </submittedName>
</protein>
<proteinExistence type="predicted"/>
<feature type="compositionally biased region" description="Basic residues" evidence="1">
    <location>
        <begin position="127"/>
        <end position="136"/>
    </location>
</feature>
<accession>A0AAD5S9N5</accession>
<keyword evidence="3" id="KW-1185">Reference proteome</keyword>
<dbReference type="EMBL" id="JADGJD010000722">
    <property type="protein sequence ID" value="KAJ3048892.1"/>
    <property type="molecule type" value="Genomic_DNA"/>
</dbReference>
<dbReference type="Proteomes" id="UP001212841">
    <property type="component" value="Unassembled WGS sequence"/>
</dbReference>
<feature type="region of interest" description="Disordered" evidence="1">
    <location>
        <begin position="42"/>
        <end position="265"/>
    </location>
</feature>
<feature type="compositionally biased region" description="Gly residues" evidence="1">
    <location>
        <begin position="242"/>
        <end position="252"/>
    </location>
</feature>
<feature type="compositionally biased region" description="Basic and acidic residues" evidence="1">
    <location>
        <begin position="150"/>
        <end position="160"/>
    </location>
</feature>
<comment type="caution">
    <text evidence="2">The sequence shown here is derived from an EMBL/GenBank/DDBJ whole genome shotgun (WGS) entry which is preliminary data.</text>
</comment>
<feature type="compositionally biased region" description="Basic and acidic residues" evidence="1">
    <location>
        <begin position="212"/>
        <end position="229"/>
    </location>
</feature>
<sequence length="265" mass="28174">MIFTPIPVAIAVGMDVDEQLSTAIAIPDHLKKLVTPVGVKRPTNSASFPVREAVSEPVPGKKRPRAVRRSTPLMTPATVAGDRDRDRDRDRERSISSTPMSQRVSSLKSLLMDDGMEEEVEEAAPKKVGRGPRAHGRGVLVEDGDGGSVKGKDKVKESARKVTSSHGGWKVGSGGASSSSRKARKSVGVSVWAEDEESSEEEGEGVEEFEEPEVRRSGSPDAVEVKMETMHVTSDGEDVMGGASGSGSGLGNGWKEDDEGIIILD</sequence>
<name>A0AAD5S9N5_9FUNG</name>
<feature type="compositionally biased region" description="Low complexity" evidence="1">
    <location>
        <begin position="176"/>
        <end position="191"/>
    </location>
</feature>
<dbReference type="AlphaFoldDB" id="A0AAD5S9N5"/>
<feature type="compositionally biased region" description="Polar residues" evidence="1">
    <location>
        <begin position="95"/>
        <end position="108"/>
    </location>
</feature>
<evidence type="ECO:0000313" key="3">
    <source>
        <dbReference type="Proteomes" id="UP001212841"/>
    </source>
</evidence>
<gene>
    <name evidence="2" type="ORF">HK097_010111</name>
</gene>
<feature type="compositionally biased region" description="Acidic residues" evidence="1">
    <location>
        <begin position="193"/>
        <end position="211"/>
    </location>
</feature>
<organism evidence="2 3">
    <name type="scientific">Rhizophlyctis rosea</name>
    <dbReference type="NCBI Taxonomy" id="64517"/>
    <lineage>
        <taxon>Eukaryota</taxon>
        <taxon>Fungi</taxon>
        <taxon>Fungi incertae sedis</taxon>
        <taxon>Chytridiomycota</taxon>
        <taxon>Chytridiomycota incertae sedis</taxon>
        <taxon>Chytridiomycetes</taxon>
        <taxon>Rhizophlyctidales</taxon>
        <taxon>Rhizophlyctidaceae</taxon>
        <taxon>Rhizophlyctis</taxon>
    </lineage>
</organism>
<feature type="compositionally biased region" description="Basic and acidic residues" evidence="1">
    <location>
        <begin position="81"/>
        <end position="94"/>
    </location>
</feature>
<evidence type="ECO:0000256" key="1">
    <source>
        <dbReference type="SAM" id="MobiDB-lite"/>
    </source>
</evidence>
<reference evidence="2" key="1">
    <citation type="submission" date="2020-05" db="EMBL/GenBank/DDBJ databases">
        <title>Phylogenomic resolution of chytrid fungi.</title>
        <authorList>
            <person name="Stajich J.E."/>
            <person name="Amses K."/>
            <person name="Simmons R."/>
            <person name="Seto K."/>
            <person name="Myers J."/>
            <person name="Bonds A."/>
            <person name="Quandt C.A."/>
            <person name="Barry K."/>
            <person name="Liu P."/>
            <person name="Grigoriev I."/>
            <person name="Longcore J.E."/>
            <person name="James T.Y."/>
        </authorList>
    </citation>
    <scope>NUCLEOTIDE SEQUENCE</scope>
    <source>
        <strain evidence="2">JEL0318</strain>
    </source>
</reference>
<feature type="compositionally biased region" description="Acidic residues" evidence="1">
    <location>
        <begin position="256"/>
        <end position="265"/>
    </location>
</feature>